<dbReference type="InterPro" id="IPR018108">
    <property type="entry name" value="MCP_transmembrane"/>
</dbReference>
<dbReference type="InterPro" id="IPR052217">
    <property type="entry name" value="Mito/Peroxisomal_Carrier"/>
</dbReference>
<dbReference type="PANTHER" id="PTHR45939">
    <property type="entry name" value="PEROXISOMAL MEMBRANE PROTEIN PMP34-RELATED"/>
    <property type="match status" value="1"/>
</dbReference>
<evidence type="ECO:0000256" key="1">
    <source>
        <dbReference type="ARBA" id="ARBA00004585"/>
    </source>
</evidence>
<evidence type="ECO:0000256" key="7">
    <source>
        <dbReference type="ARBA" id="ARBA00023136"/>
    </source>
</evidence>
<dbReference type="GO" id="GO:0005778">
    <property type="term" value="C:peroxisomal membrane"/>
    <property type="evidence" value="ECO:0007669"/>
    <property type="project" value="UniProtKB-SubCell"/>
</dbReference>
<accession>A0A5C3R4Z9</accession>
<evidence type="ECO:0000256" key="3">
    <source>
        <dbReference type="ARBA" id="ARBA00022448"/>
    </source>
</evidence>
<keyword evidence="6 12" id="KW-1133">Transmembrane helix</keyword>
<feature type="transmembrane region" description="Helical" evidence="12">
    <location>
        <begin position="101"/>
        <end position="125"/>
    </location>
</feature>
<organism evidence="13 14">
    <name type="scientific">Pterulicium gracile</name>
    <dbReference type="NCBI Taxonomy" id="1884261"/>
    <lineage>
        <taxon>Eukaryota</taxon>
        <taxon>Fungi</taxon>
        <taxon>Dikarya</taxon>
        <taxon>Basidiomycota</taxon>
        <taxon>Agaricomycotina</taxon>
        <taxon>Agaricomycetes</taxon>
        <taxon>Agaricomycetidae</taxon>
        <taxon>Agaricales</taxon>
        <taxon>Pleurotineae</taxon>
        <taxon>Pterulaceae</taxon>
        <taxon>Pterulicium</taxon>
    </lineage>
</organism>
<dbReference type="GO" id="GO:0005347">
    <property type="term" value="F:ATP transmembrane transporter activity"/>
    <property type="evidence" value="ECO:0007669"/>
    <property type="project" value="TreeGrafter"/>
</dbReference>
<name>A0A5C3R4Z9_9AGAR</name>
<feature type="transmembrane region" description="Helical" evidence="12">
    <location>
        <begin position="60"/>
        <end position="81"/>
    </location>
</feature>
<feature type="region of interest" description="Disordered" evidence="11">
    <location>
        <begin position="135"/>
        <end position="161"/>
    </location>
</feature>
<dbReference type="InterPro" id="IPR023395">
    <property type="entry name" value="MCP_dom_sf"/>
</dbReference>
<evidence type="ECO:0000256" key="10">
    <source>
        <dbReference type="RuleBase" id="RU000488"/>
    </source>
</evidence>
<feature type="repeat" description="Solcar" evidence="9">
    <location>
        <begin position="231"/>
        <end position="312"/>
    </location>
</feature>
<sequence length="322" mass="34842">MSSDSAIQALAGSLGGVVAMTATYPLIFLSTRSAVEVKKDNKSTISVVLDIIKRQGFIGLYDGLTSSLLGIAVTNGVYYFFYERMRDTLLKSRTGSKGLSTLESILAGLIAGTATTLISNPLWVIQTSQAVRSMQDARQEVPKGTEGTPPESKTTDAPQPRPNIVQTARSIIAKDGWQAFWRGIGPALALVINPIIQYTVFEQLKNLLAARRLANAKVAGVAIGAAILTDWDFFFLGALSKLAATSSTYPYIVLKSRLQAGHHKYKSAMHGLLTILKEEGVEGLYKGIGSKLTQSVLTAAILFVVQKRLYEMTKKLITQGRK</sequence>
<evidence type="ECO:0000256" key="8">
    <source>
        <dbReference type="ARBA" id="ARBA00023140"/>
    </source>
</evidence>
<dbReference type="Pfam" id="PF00153">
    <property type="entry name" value="Mito_carr"/>
    <property type="match status" value="3"/>
</dbReference>
<comment type="subcellular location">
    <subcellularLocation>
        <location evidence="1">Peroxisome membrane</location>
        <topology evidence="1">Multi-pass membrane protein</topology>
    </subcellularLocation>
</comment>
<feature type="repeat" description="Solcar" evidence="9">
    <location>
        <begin position="99"/>
        <end position="207"/>
    </location>
</feature>
<evidence type="ECO:0000256" key="12">
    <source>
        <dbReference type="SAM" id="Phobius"/>
    </source>
</evidence>
<dbReference type="AlphaFoldDB" id="A0A5C3R4Z9"/>
<evidence type="ECO:0000256" key="2">
    <source>
        <dbReference type="ARBA" id="ARBA00006375"/>
    </source>
</evidence>
<feature type="transmembrane region" description="Helical" evidence="12">
    <location>
        <begin position="179"/>
        <end position="198"/>
    </location>
</feature>
<dbReference type="GO" id="GO:0015230">
    <property type="term" value="F:FAD transmembrane transporter activity"/>
    <property type="evidence" value="ECO:0007669"/>
    <property type="project" value="TreeGrafter"/>
</dbReference>
<proteinExistence type="inferred from homology"/>
<keyword evidence="14" id="KW-1185">Reference proteome</keyword>
<dbReference type="Gene3D" id="1.50.40.10">
    <property type="entry name" value="Mitochondrial carrier domain"/>
    <property type="match status" value="2"/>
</dbReference>
<reference evidence="13 14" key="1">
    <citation type="journal article" date="2019" name="Nat. Ecol. Evol.">
        <title>Megaphylogeny resolves global patterns of mushroom evolution.</title>
        <authorList>
            <person name="Varga T."/>
            <person name="Krizsan K."/>
            <person name="Foldi C."/>
            <person name="Dima B."/>
            <person name="Sanchez-Garcia M."/>
            <person name="Sanchez-Ramirez S."/>
            <person name="Szollosi G.J."/>
            <person name="Szarkandi J.G."/>
            <person name="Papp V."/>
            <person name="Albert L."/>
            <person name="Andreopoulos W."/>
            <person name="Angelini C."/>
            <person name="Antonin V."/>
            <person name="Barry K.W."/>
            <person name="Bougher N.L."/>
            <person name="Buchanan P."/>
            <person name="Buyck B."/>
            <person name="Bense V."/>
            <person name="Catcheside P."/>
            <person name="Chovatia M."/>
            <person name="Cooper J."/>
            <person name="Damon W."/>
            <person name="Desjardin D."/>
            <person name="Finy P."/>
            <person name="Geml J."/>
            <person name="Haridas S."/>
            <person name="Hughes K."/>
            <person name="Justo A."/>
            <person name="Karasinski D."/>
            <person name="Kautmanova I."/>
            <person name="Kiss B."/>
            <person name="Kocsube S."/>
            <person name="Kotiranta H."/>
            <person name="LaButti K.M."/>
            <person name="Lechner B.E."/>
            <person name="Liimatainen K."/>
            <person name="Lipzen A."/>
            <person name="Lukacs Z."/>
            <person name="Mihaltcheva S."/>
            <person name="Morgado L.N."/>
            <person name="Niskanen T."/>
            <person name="Noordeloos M.E."/>
            <person name="Ohm R.A."/>
            <person name="Ortiz-Santana B."/>
            <person name="Ovrebo C."/>
            <person name="Racz N."/>
            <person name="Riley R."/>
            <person name="Savchenko A."/>
            <person name="Shiryaev A."/>
            <person name="Soop K."/>
            <person name="Spirin V."/>
            <person name="Szebenyi C."/>
            <person name="Tomsovsky M."/>
            <person name="Tulloss R.E."/>
            <person name="Uehling J."/>
            <person name="Grigoriev I.V."/>
            <person name="Vagvolgyi C."/>
            <person name="Papp T."/>
            <person name="Martin F.M."/>
            <person name="Miettinen O."/>
            <person name="Hibbett D.S."/>
            <person name="Nagy L.G."/>
        </authorList>
    </citation>
    <scope>NUCLEOTIDE SEQUENCE [LARGE SCALE GENOMIC DNA]</scope>
    <source>
        <strain evidence="13 14">CBS 309.79</strain>
    </source>
</reference>
<dbReference type="SUPFAM" id="SSF103506">
    <property type="entry name" value="Mitochondrial carrier"/>
    <property type="match status" value="1"/>
</dbReference>
<keyword evidence="5" id="KW-0677">Repeat</keyword>
<evidence type="ECO:0000256" key="5">
    <source>
        <dbReference type="ARBA" id="ARBA00022737"/>
    </source>
</evidence>
<feature type="repeat" description="Solcar" evidence="9">
    <location>
        <begin position="3"/>
        <end position="88"/>
    </location>
</feature>
<dbReference type="OrthoDB" id="2019556at2759"/>
<comment type="similarity">
    <text evidence="2 10">Belongs to the mitochondrial carrier (TC 2.A.29) family.</text>
</comment>
<evidence type="ECO:0000256" key="6">
    <source>
        <dbReference type="ARBA" id="ARBA00022989"/>
    </source>
</evidence>
<dbReference type="STRING" id="1884261.A0A5C3R4Z9"/>
<protein>
    <submittedName>
        <fullName evidence="13">Mitochondrial carrier</fullName>
    </submittedName>
</protein>
<feature type="transmembrane region" description="Helical" evidence="12">
    <location>
        <begin position="6"/>
        <end position="29"/>
    </location>
</feature>
<dbReference type="EMBL" id="ML178816">
    <property type="protein sequence ID" value="TFL06054.1"/>
    <property type="molecule type" value="Genomic_DNA"/>
</dbReference>
<dbReference type="PROSITE" id="PS50920">
    <property type="entry name" value="SOLCAR"/>
    <property type="match status" value="3"/>
</dbReference>
<keyword evidence="7 9" id="KW-0472">Membrane</keyword>
<dbReference type="GO" id="GO:0051724">
    <property type="term" value="F:NAD transmembrane transporter activity"/>
    <property type="evidence" value="ECO:0007669"/>
    <property type="project" value="TreeGrafter"/>
</dbReference>
<evidence type="ECO:0000256" key="11">
    <source>
        <dbReference type="SAM" id="MobiDB-lite"/>
    </source>
</evidence>
<feature type="transmembrane region" description="Helical" evidence="12">
    <location>
        <begin position="218"/>
        <end position="239"/>
    </location>
</feature>
<dbReference type="GO" id="GO:0044610">
    <property type="term" value="F:FMN transmembrane transporter activity"/>
    <property type="evidence" value="ECO:0007669"/>
    <property type="project" value="TreeGrafter"/>
</dbReference>
<evidence type="ECO:0000313" key="14">
    <source>
        <dbReference type="Proteomes" id="UP000305067"/>
    </source>
</evidence>
<keyword evidence="8" id="KW-0576">Peroxisome</keyword>
<dbReference type="GO" id="GO:0015228">
    <property type="term" value="F:coenzyme A transmembrane transporter activity"/>
    <property type="evidence" value="ECO:0007669"/>
    <property type="project" value="TreeGrafter"/>
</dbReference>
<evidence type="ECO:0000256" key="4">
    <source>
        <dbReference type="ARBA" id="ARBA00022692"/>
    </source>
</evidence>
<evidence type="ECO:0000256" key="9">
    <source>
        <dbReference type="PROSITE-ProRule" id="PRU00282"/>
    </source>
</evidence>
<evidence type="ECO:0000313" key="13">
    <source>
        <dbReference type="EMBL" id="TFL06054.1"/>
    </source>
</evidence>
<dbReference type="GO" id="GO:0080122">
    <property type="term" value="F:AMP transmembrane transporter activity"/>
    <property type="evidence" value="ECO:0007669"/>
    <property type="project" value="TreeGrafter"/>
</dbReference>
<keyword evidence="3 10" id="KW-0813">Transport</keyword>
<dbReference type="Proteomes" id="UP000305067">
    <property type="component" value="Unassembled WGS sequence"/>
</dbReference>
<dbReference type="GO" id="GO:0015217">
    <property type="term" value="F:ADP transmembrane transporter activity"/>
    <property type="evidence" value="ECO:0007669"/>
    <property type="project" value="TreeGrafter"/>
</dbReference>
<keyword evidence="4 9" id="KW-0812">Transmembrane</keyword>
<gene>
    <name evidence="13" type="ORF">BDV98DRAFT_561117</name>
</gene>
<dbReference type="PANTHER" id="PTHR45939:SF5">
    <property type="entry name" value="PEROXISOMAL MEMBRANE PROTEIN PMP34"/>
    <property type="match status" value="1"/>
</dbReference>